<evidence type="ECO:0000259" key="2">
    <source>
        <dbReference type="PROSITE" id="PS51173"/>
    </source>
</evidence>
<feature type="compositionally biased region" description="Low complexity" evidence="1">
    <location>
        <begin position="45"/>
        <end position="54"/>
    </location>
</feature>
<keyword evidence="4" id="KW-1185">Reference proteome</keyword>
<feature type="region of interest" description="Disordered" evidence="1">
    <location>
        <begin position="25"/>
        <end position="57"/>
    </location>
</feature>
<feature type="compositionally biased region" description="Pro residues" evidence="1">
    <location>
        <begin position="32"/>
        <end position="44"/>
    </location>
</feature>
<evidence type="ECO:0000313" key="4">
    <source>
        <dbReference type="Proteomes" id="UP001320766"/>
    </source>
</evidence>
<dbReference type="PROSITE" id="PS51173">
    <property type="entry name" value="CBM2"/>
    <property type="match status" value="1"/>
</dbReference>
<dbReference type="SMART" id="SM00637">
    <property type="entry name" value="CBD_II"/>
    <property type="match status" value="1"/>
</dbReference>
<proteinExistence type="predicted"/>
<dbReference type="InterPro" id="IPR001919">
    <property type="entry name" value="CBD2"/>
</dbReference>
<accession>A0ABT1K6W8</accession>
<feature type="domain" description="CBM2" evidence="2">
    <location>
        <begin position="54"/>
        <end position="156"/>
    </location>
</feature>
<dbReference type="RefSeq" id="WP_253773808.1">
    <property type="nucleotide sequence ID" value="NZ_BAAAVE010000008.1"/>
</dbReference>
<comment type="caution">
    <text evidence="3">The sequence shown here is derived from an EMBL/GenBank/DDBJ whole genome shotgun (WGS) entry which is preliminary data.</text>
</comment>
<dbReference type="SUPFAM" id="SSF49384">
    <property type="entry name" value="Carbohydrate-binding domain"/>
    <property type="match status" value="1"/>
</dbReference>
<dbReference type="Proteomes" id="UP001320766">
    <property type="component" value="Unassembled WGS sequence"/>
</dbReference>
<sequence length="156" mass="15637">MYSFTLPAACDPRCGAAYTKVSYTTSNGSTPAPTPAPTPTPTPTPTQTATPTPTGGTGVSCGVTYQVANAWQGGFTADVTVRNTGTTTWNNWALTWTAPAGVTLTNAWNSTITPSGGTWTVKAPSWATSLAPGASAAFGFQAGGPSTPGPSGITCT</sequence>
<dbReference type="InterPro" id="IPR008965">
    <property type="entry name" value="CBM2/CBM3_carb-bd_dom_sf"/>
</dbReference>
<gene>
    <name evidence="3" type="ORF">HD595_005464</name>
</gene>
<dbReference type="Gene3D" id="2.60.40.290">
    <property type="match status" value="1"/>
</dbReference>
<dbReference type="EMBL" id="JAMZEC010000001">
    <property type="protein sequence ID" value="MCP2349342.1"/>
    <property type="molecule type" value="Genomic_DNA"/>
</dbReference>
<evidence type="ECO:0000313" key="3">
    <source>
        <dbReference type="EMBL" id="MCP2349342.1"/>
    </source>
</evidence>
<dbReference type="Pfam" id="PF00553">
    <property type="entry name" value="CBM_2"/>
    <property type="match status" value="1"/>
</dbReference>
<reference evidence="3 4" key="1">
    <citation type="submission" date="2022-06" db="EMBL/GenBank/DDBJ databases">
        <title>Sequencing the genomes of 1000 actinobacteria strains.</title>
        <authorList>
            <person name="Klenk H.-P."/>
        </authorList>
    </citation>
    <scope>NUCLEOTIDE SEQUENCE [LARGE SCALE GENOMIC DNA]</scope>
    <source>
        <strain evidence="3 4">DSM 44170</strain>
    </source>
</reference>
<protein>
    <recommendedName>
        <fullName evidence="2">CBM2 domain-containing protein</fullName>
    </recommendedName>
</protein>
<organism evidence="3 4">
    <name type="scientific">Nonomuraea roseoviolacea subsp. carminata</name>
    <dbReference type="NCBI Taxonomy" id="160689"/>
    <lineage>
        <taxon>Bacteria</taxon>
        <taxon>Bacillati</taxon>
        <taxon>Actinomycetota</taxon>
        <taxon>Actinomycetes</taxon>
        <taxon>Streptosporangiales</taxon>
        <taxon>Streptosporangiaceae</taxon>
        <taxon>Nonomuraea</taxon>
    </lineage>
</organism>
<evidence type="ECO:0000256" key="1">
    <source>
        <dbReference type="SAM" id="MobiDB-lite"/>
    </source>
</evidence>
<name>A0ABT1K6W8_9ACTN</name>
<dbReference type="InterPro" id="IPR012291">
    <property type="entry name" value="CBM2_carb-bd_dom_sf"/>
</dbReference>